<feature type="transmembrane region" description="Helical" evidence="1">
    <location>
        <begin position="52"/>
        <end position="73"/>
    </location>
</feature>
<dbReference type="PANTHER" id="PTHR39165:SF1">
    <property type="entry name" value="DUF456 DOMAIN-CONTAINING PROTEIN"/>
    <property type="match status" value="1"/>
</dbReference>
<dbReference type="RefSeq" id="WP_135286059.1">
    <property type="nucleotide sequence ID" value="NZ_SMLL01000006.1"/>
</dbReference>
<organism evidence="2 3">
    <name type="scientific">Ramlibacter rhizophilus</name>
    <dbReference type="NCBI Taxonomy" id="1781167"/>
    <lineage>
        <taxon>Bacteria</taxon>
        <taxon>Pseudomonadati</taxon>
        <taxon>Pseudomonadota</taxon>
        <taxon>Betaproteobacteria</taxon>
        <taxon>Burkholderiales</taxon>
        <taxon>Comamonadaceae</taxon>
        <taxon>Ramlibacter</taxon>
    </lineage>
</organism>
<dbReference type="PANTHER" id="PTHR39165">
    <property type="entry name" value="IG HYPOTHETICAL 17883"/>
    <property type="match status" value="1"/>
</dbReference>
<dbReference type="Pfam" id="PF04306">
    <property type="entry name" value="DUF456"/>
    <property type="match status" value="1"/>
</dbReference>
<dbReference type="AlphaFoldDB" id="A0A4Z0BH95"/>
<evidence type="ECO:0000256" key="1">
    <source>
        <dbReference type="SAM" id="Phobius"/>
    </source>
</evidence>
<comment type="caution">
    <text evidence="2">The sequence shown here is derived from an EMBL/GenBank/DDBJ whole genome shotgun (WGS) entry which is preliminary data.</text>
</comment>
<protein>
    <submittedName>
        <fullName evidence="2">DUF456 domain-containing protein</fullName>
    </submittedName>
</protein>
<proteinExistence type="predicted"/>
<evidence type="ECO:0000313" key="3">
    <source>
        <dbReference type="Proteomes" id="UP000297564"/>
    </source>
</evidence>
<gene>
    <name evidence="2" type="ORF">EZ242_15330</name>
</gene>
<dbReference type="OrthoDB" id="9134540at2"/>
<feature type="transmembrane region" description="Helical" evidence="1">
    <location>
        <begin position="135"/>
        <end position="161"/>
    </location>
</feature>
<keyword evidence="1" id="KW-0812">Transmembrane</keyword>
<reference evidence="2 3" key="1">
    <citation type="submission" date="2019-03" db="EMBL/GenBank/DDBJ databases">
        <title>Ramlibacter rhizophilus CCTCC AB2015357, whole genome shotgun sequence.</title>
        <authorList>
            <person name="Zhang X."/>
            <person name="Feng G."/>
            <person name="Zhu H."/>
        </authorList>
    </citation>
    <scope>NUCLEOTIDE SEQUENCE [LARGE SCALE GENOMIC DNA]</scope>
    <source>
        <strain evidence="2 3">CCTCC AB2015357</strain>
    </source>
</reference>
<dbReference type="EMBL" id="SMLL01000006">
    <property type="protein sequence ID" value="TFY97833.1"/>
    <property type="molecule type" value="Genomic_DNA"/>
</dbReference>
<keyword evidence="3" id="KW-1185">Reference proteome</keyword>
<keyword evidence="1" id="KW-1133">Transmembrane helix</keyword>
<dbReference type="Proteomes" id="UP000297564">
    <property type="component" value="Unassembled WGS sequence"/>
</dbReference>
<evidence type="ECO:0000313" key="2">
    <source>
        <dbReference type="EMBL" id="TFY97833.1"/>
    </source>
</evidence>
<sequence>MEFTDLLLWVLSVLLIGVGIAGTVLPALPGTVLVLAGIVVGAWIDDFTRVGWVALASVTVLAIVSGVVDYLSGVLGAQRAGASRLAVIGAAVGTVAGIFMGFVGVLFMPLVGAAVGEWLARRDQVNAMRIGVATWVGLMIGMVAKVALAFVMVGIFVVALLV</sequence>
<keyword evidence="1" id="KW-0472">Membrane</keyword>
<name>A0A4Z0BH95_9BURK</name>
<dbReference type="InterPro" id="IPR007403">
    <property type="entry name" value="DUF456"/>
</dbReference>
<accession>A0A4Z0BH95</accession>
<feature type="transmembrane region" description="Helical" evidence="1">
    <location>
        <begin position="85"/>
        <end position="115"/>
    </location>
</feature>